<dbReference type="EMBL" id="JAHRHJ020000005">
    <property type="protein sequence ID" value="KAH9313944.1"/>
    <property type="molecule type" value="Genomic_DNA"/>
</dbReference>
<evidence type="ECO:0000313" key="1">
    <source>
        <dbReference type="EMBL" id="KAH9313944.1"/>
    </source>
</evidence>
<proteinExistence type="predicted"/>
<accession>A0AA38G0J8</accession>
<dbReference type="AlphaFoldDB" id="A0AA38G0J8"/>
<evidence type="ECO:0000313" key="2">
    <source>
        <dbReference type="Proteomes" id="UP000824469"/>
    </source>
</evidence>
<name>A0AA38G0J8_TAXCH</name>
<keyword evidence="2" id="KW-1185">Reference proteome</keyword>
<dbReference type="Proteomes" id="UP000824469">
    <property type="component" value="Unassembled WGS sequence"/>
</dbReference>
<reference evidence="1 2" key="1">
    <citation type="journal article" date="2021" name="Nat. Plants">
        <title>The Taxus genome provides insights into paclitaxel biosynthesis.</title>
        <authorList>
            <person name="Xiong X."/>
            <person name="Gou J."/>
            <person name="Liao Q."/>
            <person name="Li Y."/>
            <person name="Zhou Q."/>
            <person name="Bi G."/>
            <person name="Li C."/>
            <person name="Du R."/>
            <person name="Wang X."/>
            <person name="Sun T."/>
            <person name="Guo L."/>
            <person name="Liang H."/>
            <person name="Lu P."/>
            <person name="Wu Y."/>
            <person name="Zhang Z."/>
            <person name="Ro D.K."/>
            <person name="Shang Y."/>
            <person name="Huang S."/>
            <person name="Yan J."/>
        </authorList>
    </citation>
    <scope>NUCLEOTIDE SEQUENCE [LARGE SCALE GENOMIC DNA]</scope>
    <source>
        <strain evidence="1">Ta-2019</strain>
    </source>
</reference>
<organism evidence="1 2">
    <name type="scientific">Taxus chinensis</name>
    <name type="common">Chinese yew</name>
    <name type="synonym">Taxus wallichiana var. chinensis</name>
    <dbReference type="NCBI Taxonomy" id="29808"/>
    <lineage>
        <taxon>Eukaryota</taxon>
        <taxon>Viridiplantae</taxon>
        <taxon>Streptophyta</taxon>
        <taxon>Embryophyta</taxon>
        <taxon>Tracheophyta</taxon>
        <taxon>Spermatophyta</taxon>
        <taxon>Pinopsida</taxon>
        <taxon>Pinidae</taxon>
        <taxon>Conifers II</taxon>
        <taxon>Cupressales</taxon>
        <taxon>Taxaceae</taxon>
        <taxon>Taxus</taxon>
    </lineage>
</organism>
<protein>
    <submittedName>
        <fullName evidence="1">Uncharacterized protein</fullName>
    </submittedName>
</protein>
<sequence>MSRRRALDMTDAKNMVIAKWAYEMMLKGRAAKVIDNRLRDEVEIEAVAKPSIQQALSALESIDCPGHRPPLPDVISFSSNASGSGSASASSGNKLAVWDWVVSVEESYGSNAVAVSAMSTESY</sequence>
<comment type="caution">
    <text evidence="1">The sequence shown here is derived from an EMBL/GenBank/DDBJ whole genome shotgun (WGS) entry which is preliminary data.</text>
</comment>
<gene>
    <name evidence="1" type="ORF">KI387_022571</name>
</gene>